<dbReference type="GO" id="GO:0005694">
    <property type="term" value="C:chromosome"/>
    <property type="evidence" value="ECO:0007669"/>
    <property type="project" value="UniProtKB-SubCell"/>
</dbReference>
<dbReference type="InterPro" id="IPR046341">
    <property type="entry name" value="SET_dom_sf"/>
</dbReference>
<evidence type="ECO:0000259" key="6">
    <source>
        <dbReference type="PROSITE" id="PS50280"/>
    </source>
</evidence>
<accession>A0A191UCE1</accession>
<dbReference type="GO" id="GO:0008168">
    <property type="term" value="F:methyltransferase activity"/>
    <property type="evidence" value="ECO:0007669"/>
    <property type="project" value="UniProtKB-KW"/>
</dbReference>
<proteinExistence type="predicted"/>
<sequence>MASKKLKPPKVDRSSIVVKSSPIHGKGVFVAKPIKKGQAIIEYKGERISWKLAQKRHPHDPKDPNHTFYFSLDDGRVIDAKYGGNAARWINHSCKPICETREDTFGGKPRVFIYAKRNLKVGEELFYDYSLDIEGRITKQMKKDYECRCGAKKCRGTMLALQDK</sequence>
<evidence type="ECO:0000256" key="5">
    <source>
        <dbReference type="ARBA" id="ARBA00022691"/>
    </source>
</evidence>
<evidence type="ECO:0000313" key="8">
    <source>
        <dbReference type="EMBL" id="ANI98632.1"/>
    </source>
</evidence>
<keyword evidence="2" id="KW-0158">Chromosome</keyword>
<evidence type="ECO:0000256" key="4">
    <source>
        <dbReference type="ARBA" id="ARBA00022679"/>
    </source>
</evidence>
<dbReference type="PROSITE" id="PS50868">
    <property type="entry name" value="POST_SET"/>
    <property type="match status" value="1"/>
</dbReference>
<gene>
    <name evidence="8" type="ORF">A8O14_00020</name>
</gene>
<dbReference type="SUPFAM" id="SSF82199">
    <property type="entry name" value="SET domain"/>
    <property type="match status" value="1"/>
</dbReference>
<organism evidence="8 9">
    <name type="scientific">Polynucleobacter wuianus</name>
    <dbReference type="NCBI Taxonomy" id="1743168"/>
    <lineage>
        <taxon>Bacteria</taxon>
        <taxon>Pseudomonadati</taxon>
        <taxon>Pseudomonadota</taxon>
        <taxon>Betaproteobacteria</taxon>
        <taxon>Burkholderiales</taxon>
        <taxon>Burkholderiaceae</taxon>
        <taxon>Polynucleobacter</taxon>
    </lineage>
</organism>
<dbReference type="AlphaFoldDB" id="A0A191UCE1"/>
<keyword evidence="4 8" id="KW-0808">Transferase</keyword>
<dbReference type="SMART" id="SM00317">
    <property type="entry name" value="SET"/>
    <property type="match status" value="1"/>
</dbReference>
<dbReference type="Proteomes" id="UP000078463">
    <property type="component" value="Chromosome"/>
</dbReference>
<evidence type="ECO:0000256" key="3">
    <source>
        <dbReference type="ARBA" id="ARBA00022603"/>
    </source>
</evidence>
<dbReference type="KEGG" id="pwu:A8O14_00020"/>
<dbReference type="InterPro" id="IPR050777">
    <property type="entry name" value="SET2_Histone-Lys_MeTrsfase"/>
</dbReference>
<reference evidence="9" key="1">
    <citation type="submission" date="2016-05" db="EMBL/GenBank/DDBJ databases">
        <title>Polynucleobacter sp. QLW-P1FAT50C-4 genome.</title>
        <authorList>
            <person name="Hahn M.W."/>
        </authorList>
    </citation>
    <scope>NUCLEOTIDE SEQUENCE [LARGE SCALE GENOMIC DNA]</scope>
    <source>
        <strain evidence="9">QLW-P1FAT50C-4</strain>
    </source>
</reference>
<name>A0A191UCE1_9BURK</name>
<dbReference type="PANTHER" id="PTHR22884">
    <property type="entry name" value="SET DOMAIN PROTEINS"/>
    <property type="match status" value="1"/>
</dbReference>
<evidence type="ECO:0000256" key="1">
    <source>
        <dbReference type="ARBA" id="ARBA00004286"/>
    </source>
</evidence>
<comment type="subcellular location">
    <subcellularLocation>
        <location evidence="1">Chromosome</location>
    </subcellularLocation>
</comment>
<evidence type="ECO:0000256" key="2">
    <source>
        <dbReference type="ARBA" id="ARBA00022454"/>
    </source>
</evidence>
<dbReference type="GO" id="GO:0032259">
    <property type="term" value="P:methylation"/>
    <property type="evidence" value="ECO:0007669"/>
    <property type="project" value="UniProtKB-KW"/>
</dbReference>
<keyword evidence="5" id="KW-0949">S-adenosyl-L-methionine</keyword>
<dbReference type="EMBL" id="CP015922">
    <property type="protein sequence ID" value="ANI98632.1"/>
    <property type="molecule type" value="Genomic_DNA"/>
</dbReference>
<keyword evidence="9" id="KW-1185">Reference proteome</keyword>
<dbReference type="RefSeq" id="WP_068947655.1">
    <property type="nucleotide sequence ID" value="NZ_CP015922.1"/>
</dbReference>
<dbReference type="PROSITE" id="PS50280">
    <property type="entry name" value="SET"/>
    <property type="match status" value="1"/>
</dbReference>
<feature type="domain" description="SET" evidence="6">
    <location>
        <begin position="14"/>
        <end position="130"/>
    </location>
</feature>
<evidence type="ECO:0000259" key="7">
    <source>
        <dbReference type="PROSITE" id="PS50868"/>
    </source>
</evidence>
<evidence type="ECO:0000313" key="9">
    <source>
        <dbReference type="Proteomes" id="UP000078463"/>
    </source>
</evidence>
<dbReference type="OrthoDB" id="9790349at2"/>
<keyword evidence="3 8" id="KW-0489">Methyltransferase</keyword>
<dbReference type="InterPro" id="IPR001214">
    <property type="entry name" value="SET_dom"/>
</dbReference>
<protein>
    <submittedName>
        <fullName evidence="8">SET domain-containing protein-lysine N-methyltransferase</fullName>
    </submittedName>
</protein>
<dbReference type="Gene3D" id="2.170.270.10">
    <property type="entry name" value="SET domain"/>
    <property type="match status" value="1"/>
</dbReference>
<dbReference type="STRING" id="1743168.A8O14_00020"/>
<feature type="domain" description="Post-SET" evidence="7">
    <location>
        <begin position="143"/>
        <end position="159"/>
    </location>
</feature>
<dbReference type="Pfam" id="PF00856">
    <property type="entry name" value="SET"/>
    <property type="match status" value="1"/>
</dbReference>
<dbReference type="InterPro" id="IPR003616">
    <property type="entry name" value="Post-SET_dom"/>
</dbReference>